<dbReference type="SMART" id="SM00862">
    <property type="entry name" value="Trans_reg_C"/>
    <property type="match status" value="1"/>
</dbReference>
<dbReference type="InterPro" id="IPR001867">
    <property type="entry name" value="OmpR/PhoB-type_DNA-bd"/>
</dbReference>
<dbReference type="NCBIfam" id="NF008296">
    <property type="entry name" value="PRK11083.1"/>
    <property type="match status" value="1"/>
</dbReference>
<dbReference type="PROSITE" id="PS50110">
    <property type="entry name" value="RESPONSE_REGULATORY"/>
    <property type="match status" value="1"/>
</dbReference>
<dbReference type="AlphaFoldDB" id="A0A0J8H138"/>
<dbReference type="CDD" id="cd00383">
    <property type="entry name" value="trans_reg_C"/>
    <property type="match status" value="1"/>
</dbReference>
<dbReference type="SUPFAM" id="SSF46894">
    <property type="entry name" value="C-terminal effector domain of the bipartite response regulators"/>
    <property type="match status" value="1"/>
</dbReference>
<feature type="DNA-binding region" description="OmpR/PhoB-type" evidence="9">
    <location>
        <begin position="130"/>
        <end position="231"/>
    </location>
</feature>
<dbReference type="GO" id="GO:0000156">
    <property type="term" value="F:phosphorelay response regulator activity"/>
    <property type="evidence" value="ECO:0007669"/>
    <property type="project" value="TreeGrafter"/>
</dbReference>
<evidence type="ECO:0000313" key="12">
    <source>
        <dbReference type="EMBL" id="KMT66733.1"/>
    </source>
</evidence>
<evidence type="ECO:0000256" key="6">
    <source>
        <dbReference type="ARBA" id="ARBA00023125"/>
    </source>
</evidence>
<comment type="caution">
    <text evidence="12">The sequence shown here is derived from an EMBL/GenBank/DDBJ whole genome shotgun (WGS) entry which is preliminary data.</text>
</comment>
<dbReference type="PATRIC" id="fig|1513271.3.peg.210"/>
<evidence type="ECO:0000259" key="11">
    <source>
        <dbReference type="PROSITE" id="PS51755"/>
    </source>
</evidence>
<dbReference type="GO" id="GO:0045893">
    <property type="term" value="P:positive regulation of DNA-templated transcription"/>
    <property type="evidence" value="ECO:0007669"/>
    <property type="project" value="UniProtKB-ARBA"/>
</dbReference>
<evidence type="ECO:0000256" key="3">
    <source>
        <dbReference type="ARBA" id="ARBA00022553"/>
    </source>
</evidence>
<keyword evidence="5" id="KW-0805">Transcription regulation</keyword>
<proteinExistence type="predicted"/>
<dbReference type="PROSITE" id="PS51755">
    <property type="entry name" value="OMPR_PHOB"/>
    <property type="match status" value="1"/>
</dbReference>
<gene>
    <name evidence="12" type="ORF">XM47_00995</name>
</gene>
<dbReference type="InterPro" id="IPR011006">
    <property type="entry name" value="CheY-like_superfamily"/>
</dbReference>
<dbReference type="SUPFAM" id="SSF52172">
    <property type="entry name" value="CheY-like"/>
    <property type="match status" value="1"/>
</dbReference>
<dbReference type="GO" id="GO:0005829">
    <property type="term" value="C:cytosol"/>
    <property type="evidence" value="ECO:0007669"/>
    <property type="project" value="TreeGrafter"/>
</dbReference>
<dbReference type="GO" id="GO:0000987">
    <property type="term" value="F:cis-regulatory region sequence-specific DNA binding"/>
    <property type="evidence" value="ECO:0007669"/>
    <property type="project" value="UniProtKB-ARBA"/>
</dbReference>
<dbReference type="RefSeq" id="WP_048688352.1">
    <property type="nucleotide sequence ID" value="NZ_KQ130482.1"/>
</dbReference>
<feature type="domain" description="OmpR/PhoB-type" evidence="11">
    <location>
        <begin position="130"/>
        <end position="231"/>
    </location>
</feature>
<reference evidence="12 13" key="1">
    <citation type="submission" date="2015-04" db="EMBL/GenBank/DDBJ databases">
        <title>Draft Genome Sequence of the Novel Agar-Digesting Marine Bacterium Q1.</title>
        <authorList>
            <person name="Li Y."/>
            <person name="Li D."/>
            <person name="Chen G."/>
            <person name="Du Z."/>
        </authorList>
    </citation>
    <scope>NUCLEOTIDE SEQUENCE [LARGE SCALE GENOMIC DNA]</scope>
    <source>
        <strain evidence="12 13">Q1</strain>
    </source>
</reference>
<dbReference type="Proteomes" id="UP000037600">
    <property type="component" value="Unassembled WGS sequence"/>
</dbReference>
<evidence type="ECO:0000256" key="4">
    <source>
        <dbReference type="ARBA" id="ARBA00023012"/>
    </source>
</evidence>
<evidence type="ECO:0000256" key="7">
    <source>
        <dbReference type="ARBA" id="ARBA00023163"/>
    </source>
</evidence>
<dbReference type="OrthoDB" id="9802426at2"/>
<keyword evidence="3 8" id="KW-0597">Phosphoprotein</keyword>
<dbReference type="GO" id="GO:0042802">
    <property type="term" value="F:identical protein binding"/>
    <property type="evidence" value="ECO:0007669"/>
    <property type="project" value="UniProtKB-ARBA"/>
</dbReference>
<dbReference type="EMBL" id="LAZL01000002">
    <property type="protein sequence ID" value="KMT66733.1"/>
    <property type="molecule type" value="Genomic_DNA"/>
</dbReference>
<dbReference type="SMART" id="SM00448">
    <property type="entry name" value="REC"/>
    <property type="match status" value="1"/>
</dbReference>
<dbReference type="InterPro" id="IPR001789">
    <property type="entry name" value="Sig_transdc_resp-reg_receiver"/>
</dbReference>
<evidence type="ECO:0000256" key="8">
    <source>
        <dbReference type="PROSITE-ProRule" id="PRU00169"/>
    </source>
</evidence>
<evidence type="ECO:0000256" key="9">
    <source>
        <dbReference type="PROSITE-ProRule" id="PRU01091"/>
    </source>
</evidence>
<dbReference type="GO" id="GO:0032993">
    <property type="term" value="C:protein-DNA complex"/>
    <property type="evidence" value="ECO:0007669"/>
    <property type="project" value="TreeGrafter"/>
</dbReference>
<organism evidence="12 13">
    <name type="scientific">Catenovulum maritimum</name>
    <dbReference type="NCBI Taxonomy" id="1513271"/>
    <lineage>
        <taxon>Bacteria</taxon>
        <taxon>Pseudomonadati</taxon>
        <taxon>Pseudomonadota</taxon>
        <taxon>Gammaproteobacteria</taxon>
        <taxon>Alteromonadales</taxon>
        <taxon>Alteromonadaceae</taxon>
        <taxon>Catenovulum</taxon>
    </lineage>
</organism>
<dbReference type="Gene3D" id="3.40.50.2300">
    <property type="match status" value="1"/>
</dbReference>
<feature type="modified residue" description="4-aspartylphosphate" evidence="8">
    <location>
        <position position="53"/>
    </location>
</feature>
<evidence type="ECO:0000313" key="13">
    <source>
        <dbReference type="Proteomes" id="UP000037600"/>
    </source>
</evidence>
<evidence type="ECO:0000256" key="2">
    <source>
        <dbReference type="ARBA" id="ARBA00022490"/>
    </source>
</evidence>
<keyword evidence="13" id="KW-1185">Reference proteome</keyword>
<evidence type="ECO:0000256" key="5">
    <source>
        <dbReference type="ARBA" id="ARBA00023015"/>
    </source>
</evidence>
<dbReference type="STRING" id="1513271.XM47_00995"/>
<sequence length="238" mass="27296">MQPKILIVEDEPSIADNLVYILKNERFEVKWVSLGRQAIECTLQQQFDLVILDVGLPDISGFEVCKEIRKSSDVPILFLTARGDEIDRVVGLEIGGDDYVVKPFSPREVAARIKVIIRRNRLDISDTLDKQKAENRETLFILDPEKRQIKYQSVILDLTLYEYGILALLIQSPERVFTREQLMLSVWNMPEESYDRAVDTHIKTIRAKLKAINPNDDPVMTHRGVGYSLKPLGKDLES</sequence>
<protein>
    <submittedName>
        <fullName evidence="12">Transcriptional regulator</fullName>
    </submittedName>
</protein>
<comment type="subcellular location">
    <subcellularLocation>
        <location evidence="1">Cytoplasm</location>
    </subcellularLocation>
</comment>
<accession>A0A0J8H138</accession>
<dbReference type="InterPro" id="IPR016032">
    <property type="entry name" value="Sig_transdc_resp-reg_C-effctor"/>
</dbReference>
<dbReference type="FunFam" id="3.40.50.2300:FF:000021">
    <property type="entry name" value="Two-component system response regulator KdpE"/>
    <property type="match status" value="1"/>
</dbReference>
<dbReference type="InterPro" id="IPR039420">
    <property type="entry name" value="WalR-like"/>
</dbReference>
<name>A0A0J8H138_9ALTE</name>
<dbReference type="Gene3D" id="1.10.10.10">
    <property type="entry name" value="Winged helix-like DNA-binding domain superfamily/Winged helix DNA-binding domain"/>
    <property type="match status" value="1"/>
</dbReference>
<feature type="domain" description="Response regulatory" evidence="10">
    <location>
        <begin position="4"/>
        <end position="117"/>
    </location>
</feature>
<evidence type="ECO:0000259" key="10">
    <source>
        <dbReference type="PROSITE" id="PS50110"/>
    </source>
</evidence>
<keyword evidence="4" id="KW-0902">Two-component regulatory system</keyword>
<dbReference type="Pfam" id="PF00486">
    <property type="entry name" value="Trans_reg_C"/>
    <property type="match status" value="1"/>
</dbReference>
<dbReference type="Pfam" id="PF00072">
    <property type="entry name" value="Response_reg"/>
    <property type="match status" value="1"/>
</dbReference>
<dbReference type="Gene3D" id="6.10.250.690">
    <property type="match status" value="1"/>
</dbReference>
<keyword evidence="2" id="KW-0963">Cytoplasm</keyword>
<keyword evidence="7" id="KW-0804">Transcription</keyword>
<dbReference type="PANTHER" id="PTHR48111">
    <property type="entry name" value="REGULATOR OF RPOS"/>
    <property type="match status" value="1"/>
</dbReference>
<dbReference type="InterPro" id="IPR036388">
    <property type="entry name" value="WH-like_DNA-bd_sf"/>
</dbReference>
<dbReference type="PANTHER" id="PTHR48111:SF6">
    <property type="entry name" value="TRANSCRIPTIONAL REGULATORY PROTEIN CREB"/>
    <property type="match status" value="1"/>
</dbReference>
<evidence type="ECO:0000256" key="1">
    <source>
        <dbReference type="ARBA" id="ARBA00004496"/>
    </source>
</evidence>
<dbReference type="CDD" id="cd17574">
    <property type="entry name" value="REC_OmpR"/>
    <property type="match status" value="1"/>
</dbReference>
<keyword evidence="6 9" id="KW-0238">DNA-binding</keyword>